<feature type="transmembrane region" description="Helical" evidence="1">
    <location>
        <begin position="57"/>
        <end position="75"/>
    </location>
</feature>
<dbReference type="Proteomes" id="UP000184394">
    <property type="component" value="Unassembled WGS sequence"/>
</dbReference>
<name>A0A1M7K0Q2_RUMFL</name>
<reference evidence="3 4" key="1">
    <citation type="submission" date="2016-11" db="EMBL/GenBank/DDBJ databases">
        <authorList>
            <person name="Jaros S."/>
            <person name="Januszkiewicz K."/>
            <person name="Wedrychowicz H."/>
        </authorList>
    </citation>
    <scope>NUCLEOTIDE SEQUENCE [LARGE SCALE GENOMIC DNA]</scope>
    <source>
        <strain evidence="3 4">Y1</strain>
    </source>
</reference>
<dbReference type="InterPro" id="IPR053150">
    <property type="entry name" value="Teicoplanin_resist-assoc"/>
</dbReference>
<gene>
    <name evidence="3" type="ORF">SAMN04487860_10725</name>
</gene>
<proteinExistence type="predicted"/>
<protein>
    <submittedName>
        <fullName evidence="3">VanZ like family protein</fullName>
    </submittedName>
</protein>
<keyword evidence="1" id="KW-0472">Membrane</keyword>
<dbReference type="EMBL" id="FRCT01000007">
    <property type="protein sequence ID" value="SHM58751.1"/>
    <property type="molecule type" value="Genomic_DNA"/>
</dbReference>
<feature type="domain" description="VanZ-like" evidence="2">
    <location>
        <begin position="25"/>
        <end position="125"/>
    </location>
</feature>
<dbReference type="Pfam" id="PF04892">
    <property type="entry name" value="VanZ"/>
    <property type="match status" value="1"/>
</dbReference>
<keyword evidence="1" id="KW-1133">Transmembrane helix</keyword>
<dbReference type="OrthoDB" id="9805025at2"/>
<dbReference type="AlphaFoldDB" id="A0A1M7K0Q2"/>
<dbReference type="InterPro" id="IPR006976">
    <property type="entry name" value="VanZ-like"/>
</dbReference>
<accession>A0A1M7K0Q2</accession>
<evidence type="ECO:0000313" key="4">
    <source>
        <dbReference type="Proteomes" id="UP000184394"/>
    </source>
</evidence>
<keyword evidence="1" id="KW-0812">Transmembrane</keyword>
<sequence>MKKILLIFLRLLSIPYGYMVLVITLLHRQPTGTHNVKPPFWEIAELIKGNEKLLFDIIGNILLLLPLGIFLPLWIKKIDEVKKVALGGFLVSLLIEITQLITTRGYFEIDDLFHNTLGAVLGGLIGCRLARRIFPKEETSQEQ</sequence>
<dbReference type="PANTHER" id="PTHR36834">
    <property type="entry name" value="MEMBRANE PROTEIN-RELATED"/>
    <property type="match status" value="1"/>
</dbReference>
<evidence type="ECO:0000259" key="2">
    <source>
        <dbReference type="Pfam" id="PF04892"/>
    </source>
</evidence>
<dbReference type="RefSeq" id="WP_072950750.1">
    <property type="nucleotide sequence ID" value="NZ_FRCT01000007.1"/>
</dbReference>
<evidence type="ECO:0000313" key="3">
    <source>
        <dbReference type="EMBL" id="SHM58751.1"/>
    </source>
</evidence>
<organism evidence="3 4">
    <name type="scientific">Ruminococcus flavefaciens</name>
    <dbReference type="NCBI Taxonomy" id="1265"/>
    <lineage>
        <taxon>Bacteria</taxon>
        <taxon>Bacillati</taxon>
        <taxon>Bacillota</taxon>
        <taxon>Clostridia</taxon>
        <taxon>Eubacteriales</taxon>
        <taxon>Oscillospiraceae</taxon>
        <taxon>Ruminococcus</taxon>
    </lineage>
</organism>
<evidence type="ECO:0000256" key="1">
    <source>
        <dbReference type="SAM" id="Phobius"/>
    </source>
</evidence>
<dbReference type="PANTHER" id="PTHR36834:SF2">
    <property type="entry name" value="MEMBRANE PROTEIN"/>
    <property type="match status" value="1"/>
</dbReference>
<feature type="transmembrane region" description="Helical" evidence="1">
    <location>
        <begin position="7"/>
        <end position="26"/>
    </location>
</feature>